<dbReference type="EMBL" id="LUEZ02000012">
    <property type="protein sequence ID" value="RDB28206.1"/>
    <property type="molecule type" value="Genomic_DNA"/>
</dbReference>
<reference evidence="1" key="1">
    <citation type="submission" date="2018-04" db="EMBL/GenBank/DDBJ databases">
        <title>Whole genome sequencing of Hypsizygus marmoreus.</title>
        <authorList>
            <person name="Choi I.-G."/>
            <person name="Min B."/>
            <person name="Kim J.-G."/>
            <person name="Kim S."/>
            <person name="Oh Y.-L."/>
            <person name="Kong W.-S."/>
            <person name="Park H."/>
            <person name="Jeong J."/>
            <person name="Song E.-S."/>
        </authorList>
    </citation>
    <scope>NUCLEOTIDE SEQUENCE [LARGE SCALE GENOMIC DNA]</scope>
    <source>
        <strain evidence="1">51987-8</strain>
    </source>
</reference>
<comment type="caution">
    <text evidence="1">The sequence shown here is derived from an EMBL/GenBank/DDBJ whole genome shotgun (WGS) entry which is preliminary data.</text>
</comment>
<sequence length="76" mass="8079">MAVRSFRARVYAPSSQCCVSDVGVRGRPLQHKVASGIGVPATCHSQVRGVGIGIMMIRHLQDLTSRDCTVAGRSPS</sequence>
<organism evidence="1 2">
    <name type="scientific">Hypsizygus marmoreus</name>
    <name type="common">White beech mushroom</name>
    <name type="synonym">Agaricus marmoreus</name>
    <dbReference type="NCBI Taxonomy" id="39966"/>
    <lineage>
        <taxon>Eukaryota</taxon>
        <taxon>Fungi</taxon>
        <taxon>Dikarya</taxon>
        <taxon>Basidiomycota</taxon>
        <taxon>Agaricomycotina</taxon>
        <taxon>Agaricomycetes</taxon>
        <taxon>Agaricomycetidae</taxon>
        <taxon>Agaricales</taxon>
        <taxon>Tricholomatineae</taxon>
        <taxon>Lyophyllaceae</taxon>
        <taxon>Hypsizygus</taxon>
    </lineage>
</organism>
<name>A0A369KB90_HYPMA</name>
<keyword evidence="2" id="KW-1185">Reference proteome</keyword>
<accession>A0A369KB90</accession>
<gene>
    <name evidence="1" type="ORF">Hypma_001515</name>
</gene>
<proteinExistence type="predicted"/>
<protein>
    <submittedName>
        <fullName evidence="1">Uncharacterized protein</fullName>
    </submittedName>
</protein>
<dbReference type="AlphaFoldDB" id="A0A369KB90"/>
<dbReference type="InParanoid" id="A0A369KB90"/>
<evidence type="ECO:0000313" key="1">
    <source>
        <dbReference type="EMBL" id="RDB28206.1"/>
    </source>
</evidence>
<dbReference type="Proteomes" id="UP000076154">
    <property type="component" value="Unassembled WGS sequence"/>
</dbReference>
<evidence type="ECO:0000313" key="2">
    <source>
        <dbReference type="Proteomes" id="UP000076154"/>
    </source>
</evidence>